<dbReference type="EMBL" id="AHAE01000040">
    <property type="protein sequence ID" value="EJZ82135.1"/>
    <property type="molecule type" value="Genomic_DNA"/>
</dbReference>
<evidence type="ECO:0000256" key="1">
    <source>
        <dbReference type="ARBA" id="ARBA00003318"/>
    </source>
</evidence>
<keyword evidence="8" id="KW-1185">Reference proteome</keyword>
<evidence type="ECO:0000259" key="5">
    <source>
        <dbReference type="Pfam" id="PF00085"/>
    </source>
</evidence>
<comment type="similarity">
    <text evidence="2">Belongs to the thioredoxin family.</text>
</comment>
<feature type="domain" description="Thioredoxin" evidence="5">
    <location>
        <begin position="45"/>
        <end position="147"/>
    </location>
</feature>
<dbReference type="InterPro" id="IPR013766">
    <property type="entry name" value="Thioredoxin_domain"/>
</dbReference>
<dbReference type="Pfam" id="PF14561">
    <property type="entry name" value="TPR_20"/>
    <property type="match status" value="1"/>
</dbReference>
<evidence type="ECO:0000256" key="2">
    <source>
        <dbReference type="ARBA" id="ARBA00008987"/>
    </source>
</evidence>
<dbReference type="Proteomes" id="UP000006078">
    <property type="component" value="Unassembled WGS sequence"/>
</dbReference>
<sequence length="312" mass="33119">MAATSGGMDLSGLKAQAEARRDEPGQPGGGAAQRPGGAANEVSPVVEVTAQNFEAEVVRRSVQVPIVLQVGSERSDDSESLRRTLGELAREAKLKFIYAHADADKAPEIAQALGVRAVPTVVALAAGRPLTTFQGSQPKEELQRWVDALVSQIGGQLQGLPEGTVPAGDAPAEPERDPRLVAAEEKLSGGDFDGAIADYDKILASEPRNEEAQQARDAARLLKRQSENADGDPIARADEEPGDIDLQFAAADAEVAAGTPERAFDRLLGLIPSLGGEEKSKVRERLVELFSLFDAADERVLAARRRLANSLY</sequence>
<evidence type="ECO:0000256" key="3">
    <source>
        <dbReference type="ARBA" id="ARBA00023284"/>
    </source>
</evidence>
<dbReference type="RefSeq" id="WP_004600791.1">
    <property type="nucleotide sequence ID" value="NZ_HF541866.1"/>
</dbReference>
<dbReference type="Gene3D" id="1.25.40.10">
    <property type="entry name" value="Tetratricopeptide repeat domain"/>
    <property type="match status" value="1"/>
</dbReference>
<feature type="region of interest" description="Disordered" evidence="4">
    <location>
        <begin position="1"/>
        <end position="43"/>
    </location>
</feature>
<dbReference type="SUPFAM" id="SSF52833">
    <property type="entry name" value="Thioredoxin-like"/>
    <property type="match status" value="1"/>
</dbReference>
<proteinExistence type="inferred from homology"/>
<dbReference type="HOGENOM" id="CLU_046120_0_1_11"/>
<dbReference type="InterPro" id="IPR011990">
    <property type="entry name" value="TPR-like_helical_dom_sf"/>
</dbReference>
<dbReference type="PANTHER" id="PTHR45663:SF11">
    <property type="entry name" value="GEO12009P1"/>
    <property type="match status" value="1"/>
</dbReference>
<evidence type="ECO:0000313" key="6">
    <source>
        <dbReference type="EMBL" id="CCI83364.1"/>
    </source>
</evidence>
<evidence type="ECO:0000313" key="9">
    <source>
        <dbReference type="Proteomes" id="UP000011016"/>
    </source>
</evidence>
<evidence type="ECO:0000313" key="8">
    <source>
        <dbReference type="Proteomes" id="UP000006078"/>
    </source>
</evidence>
<dbReference type="Gene3D" id="3.40.30.10">
    <property type="entry name" value="Glutaredoxin"/>
    <property type="match status" value="1"/>
</dbReference>
<organism evidence="6 9">
    <name type="scientific">Corynebacterium otitidis ATCC 51513</name>
    <dbReference type="NCBI Taxonomy" id="883169"/>
    <lineage>
        <taxon>Bacteria</taxon>
        <taxon>Bacillati</taxon>
        <taxon>Actinomycetota</taxon>
        <taxon>Actinomycetes</taxon>
        <taxon>Mycobacteriales</taxon>
        <taxon>Corynebacteriaceae</taxon>
        <taxon>Corynebacterium</taxon>
    </lineage>
</organism>
<dbReference type="STRING" id="29321.AAV33_01185"/>
<protein>
    <recommendedName>
        <fullName evidence="5">Thioredoxin domain-containing protein</fullName>
    </recommendedName>
</protein>
<reference evidence="7 8" key="2">
    <citation type="submission" date="2012-08" db="EMBL/GenBank/DDBJ databases">
        <title>The Genome Sequence of Turicella otitidis ATCC 51513.</title>
        <authorList>
            <consortium name="The Broad Institute Genome Sequencing Platform"/>
            <person name="Earl A."/>
            <person name="Ward D."/>
            <person name="Feldgarden M."/>
            <person name="Gevers D."/>
            <person name="Huys G."/>
            <person name="Walker B."/>
            <person name="Young S.K."/>
            <person name="Zeng Q."/>
            <person name="Gargeya S."/>
            <person name="Fitzgerald M."/>
            <person name="Haas B."/>
            <person name="Abouelleil A."/>
            <person name="Alvarado L."/>
            <person name="Arachchi H.M."/>
            <person name="Berlin A.M."/>
            <person name="Chapman S.B."/>
            <person name="Goldberg J."/>
            <person name="Griggs A."/>
            <person name="Gujja S."/>
            <person name="Hansen M."/>
            <person name="Howarth C."/>
            <person name="Imamovic A."/>
            <person name="Larimer J."/>
            <person name="McCowen C."/>
            <person name="Montmayeur A."/>
            <person name="Murphy C."/>
            <person name="Neiman D."/>
            <person name="Pearson M."/>
            <person name="Priest M."/>
            <person name="Roberts A."/>
            <person name="Saif S."/>
            <person name="Shea T."/>
            <person name="Sisk P."/>
            <person name="Sykes S."/>
            <person name="Wortman J."/>
            <person name="Nusbaum C."/>
            <person name="Birren B."/>
        </authorList>
    </citation>
    <scope>NUCLEOTIDE SEQUENCE [LARGE SCALE GENOMIC DNA]</scope>
    <source>
        <strain evidence="7 8">ATCC 51513</strain>
    </source>
</reference>
<dbReference type="GO" id="GO:0005737">
    <property type="term" value="C:cytoplasm"/>
    <property type="evidence" value="ECO:0007669"/>
    <property type="project" value="TreeGrafter"/>
</dbReference>
<dbReference type="AlphaFoldDB" id="I7LBT7"/>
<comment type="function">
    <text evidence="1">Participates in various redox reactions through the reversible oxidation of its active center dithiol to a disulfide and catalyzes dithiol-disulfide exchange reactions.</text>
</comment>
<dbReference type="InterPro" id="IPR036249">
    <property type="entry name" value="Thioredoxin-like_sf"/>
</dbReference>
<dbReference type="Pfam" id="PF00085">
    <property type="entry name" value="Thioredoxin"/>
    <property type="match status" value="1"/>
</dbReference>
<dbReference type="Proteomes" id="UP000011016">
    <property type="component" value="Unassembled WGS sequence"/>
</dbReference>
<dbReference type="GO" id="GO:0015035">
    <property type="term" value="F:protein-disulfide reductase activity"/>
    <property type="evidence" value="ECO:0007669"/>
    <property type="project" value="TreeGrafter"/>
</dbReference>
<accession>I7LBT7</accession>
<dbReference type="CDD" id="cd02956">
    <property type="entry name" value="ybbN"/>
    <property type="match status" value="1"/>
</dbReference>
<reference evidence="6 9" key="1">
    <citation type="journal article" date="2012" name="J. Bacteriol.">
        <title>Draft Genome Sequence of Turicella otitidis ATCC 51513, Isolated from Middle Ear Fluid from a Child with Otitis Media.</title>
        <authorList>
            <person name="Brinkrolf K."/>
            <person name="Schneider J."/>
            <person name="Knecht M."/>
            <person name="Ruckert C."/>
            <person name="Tauch A."/>
        </authorList>
    </citation>
    <scope>NUCLEOTIDE SEQUENCE [LARGE SCALE GENOMIC DNA]</scope>
    <source>
        <strain evidence="6 9">ATCC 51513</strain>
    </source>
</reference>
<dbReference type="EMBL" id="CAJZ01000095">
    <property type="protein sequence ID" value="CCI83364.1"/>
    <property type="molecule type" value="Genomic_DNA"/>
</dbReference>
<name>I7LBT7_9CORY</name>
<dbReference type="PANTHER" id="PTHR45663">
    <property type="entry name" value="GEO12009P1"/>
    <property type="match status" value="1"/>
</dbReference>
<evidence type="ECO:0000256" key="4">
    <source>
        <dbReference type="SAM" id="MobiDB-lite"/>
    </source>
</evidence>
<gene>
    <name evidence="6" type="ORF">BN46_0628</name>
    <name evidence="7" type="ORF">HMPREF9719_00901</name>
</gene>
<dbReference type="eggNOG" id="COG3118">
    <property type="taxonomic scope" value="Bacteria"/>
</dbReference>
<keyword evidence="3" id="KW-0676">Redox-active center</keyword>
<evidence type="ECO:0000313" key="7">
    <source>
        <dbReference type="EMBL" id="EJZ82135.1"/>
    </source>
</evidence>
<dbReference type="GO" id="GO:0006950">
    <property type="term" value="P:response to stress"/>
    <property type="evidence" value="ECO:0007669"/>
    <property type="project" value="UniProtKB-ARBA"/>
</dbReference>
<dbReference type="OrthoDB" id="5181746at2"/>
<comment type="caution">
    <text evidence="6">The sequence shown here is derived from an EMBL/GenBank/DDBJ whole genome shotgun (WGS) entry which is preliminary data.</text>
</comment>